<reference evidence="2" key="3">
    <citation type="journal article" date="2011" name="PLoS ONE">
        <title>Genome sequence of a mesophilic hydrogenotrophic methanogen Methanocella paludicola, the first cultivated representative of the order Methanocellales.</title>
        <authorList>
            <person name="Sakai S."/>
            <person name="Takaki Y."/>
            <person name="Shimamura S."/>
            <person name="Sekine M."/>
            <person name="Tajima T."/>
            <person name="Kosugi H."/>
            <person name="Ichikawa N."/>
            <person name="Tasumi E."/>
            <person name="Hiraki A.T."/>
            <person name="Shimizu A."/>
            <person name="Kato Y."/>
            <person name="Nishiko R."/>
            <person name="Mori K."/>
            <person name="Fujita N."/>
            <person name="Imachi H."/>
            <person name="Takai K."/>
        </authorList>
    </citation>
    <scope>NUCLEOTIDE SEQUENCE [LARGE SCALE GENOMIC DNA]</scope>
    <source>
        <strain evidence="2">DSM 17711 / JCM 13418 / NBRC 101707 / SANAE</strain>
    </source>
</reference>
<name>D1Z2Z5_METPS</name>
<dbReference type="STRING" id="304371.MCP_2995"/>
<protein>
    <recommendedName>
        <fullName evidence="3">DUF2225 domain-containing protein</fullName>
    </recommendedName>
</protein>
<keyword evidence="2" id="KW-1185">Reference proteome</keyword>
<accession>D1Z2Z5</accession>
<dbReference type="GeneID" id="8682633"/>
<dbReference type="InterPro" id="IPR011990">
    <property type="entry name" value="TPR-like_helical_dom_sf"/>
</dbReference>
<dbReference type="OrthoDB" id="106086at2157"/>
<evidence type="ECO:0008006" key="3">
    <source>
        <dbReference type="Google" id="ProtNLM"/>
    </source>
</evidence>
<reference evidence="1 2" key="2">
    <citation type="journal article" date="2008" name="Int. J. Syst. Evol. Microbiol.">
        <title>Methanocella paludicola gen. nov., sp. nov., a methane-producing archaeon, the first isolate of the lineage 'Rice Cluster I', and proposal of the new archaeal order Methanocellales ord. nov.</title>
        <authorList>
            <person name="Sakai S."/>
            <person name="Imachi H."/>
            <person name="Hanada S."/>
            <person name="Ohashi A."/>
            <person name="Harada H."/>
            <person name="Kamagata Y."/>
        </authorList>
    </citation>
    <scope>NUCLEOTIDE SEQUENCE [LARGE SCALE GENOMIC DNA]</scope>
    <source>
        <strain evidence="2">DSM 17711 / JCM 13418 / NBRC 101707 / SANAE</strain>
    </source>
</reference>
<gene>
    <name evidence="1" type="ordered locus">MCP_2995</name>
</gene>
<proteinExistence type="predicted"/>
<sequence length="214" mass="24982">MTTLQAHKLTCPLCGNAFDSKLVTSTDSFGRHHSDLYKESEGEQPVCYFVHTCPKCGYSGYEGDFGPQRFDQAFRDQVEKLITPEVKDRQIETNGNFYLAALCADWRGAPPYVVGRIFHMGAWCYRMKGDWDREVYYLQEALTHFEMALRRDDTPKEARAVYTYLVGDIYRRLHDPERAKEYYRKVEKELNEHGGEARIGEFARRQLESPSDYF</sequence>
<dbReference type="eggNOG" id="arCOG08007">
    <property type="taxonomic scope" value="Archaea"/>
</dbReference>
<organism evidence="1 2">
    <name type="scientific">Methanocella paludicola (strain DSM 17711 / JCM 13418 / NBRC 101707 / SANAE)</name>
    <dbReference type="NCBI Taxonomy" id="304371"/>
    <lineage>
        <taxon>Archaea</taxon>
        <taxon>Methanobacteriati</taxon>
        <taxon>Methanobacteriota</taxon>
        <taxon>Stenosarchaea group</taxon>
        <taxon>Methanomicrobia</taxon>
        <taxon>Methanocellales</taxon>
        <taxon>Methanocellaceae</taxon>
        <taxon>Methanocella</taxon>
    </lineage>
</organism>
<dbReference type="AlphaFoldDB" id="D1Z2Z5"/>
<dbReference type="KEGG" id="mpd:MCP_2995"/>
<dbReference type="InterPro" id="IPR018708">
    <property type="entry name" value="DUF2225"/>
</dbReference>
<evidence type="ECO:0000313" key="1">
    <source>
        <dbReference type="EMBL" id="BAI63067.1"/>
    </source>
</evidence>
<dbReference type="RefSeq" id="WP_012901737.1">
    <property type="nucleotide sequence ID" value="NC_013665.1"/>
</dbReference>
<dbReference type="Proteomes" id="UP000001882">
    <property type="component" value="Chromosome"/>
</dbReference>
<dbReference type="Pfam" id="PF09986">
    <property type="entry name" value="DUF2225"/>
    <property type="match status" value="1"/>
</dbReference>
<dbReference type="EMBL" id="AP011532">
    <property type="protein sequence ID" value="BAI63067.1"/>
    <property type="molecule type" value="Genomic_DNA"/>
</dbReference>
<dbReference type="InParanoid" id="D1Z2Z5"/>
<dbReference type="Gene3D" id="1.25.40.10">
    <property type="entry name" value="Tetratricopeptide repeat domain"/>
    <property type="match status" value="1"/>
</dbReference>
<dbReference type="SUPFAM" id="SSF48452">
    <property type="entry name" value="TPR-like"/>
    <property type="match status" value="1"/>
</dbReference>
<reference evidence="1 2" key="1">
    <citation type="journal article" date="2007" name="Appl. Environ. Microbiol.">
        <title>Isolation of key methanogens for global methane emission from rice paddy fields: a novel isolate affiliated with the clone cluster rice cluster I.</title>
        <authorList>
            <person name="Sakai S."/>
            <person name="Imachi H."/>
            <person name="Sekiguchi Y."/>
            <person name="Ohashi A."/>
            <person name="Harada H."/>
            <person name="Kamagata Y."/>
        </authorList>
    </citation>
    <scope>NUCLEOTIDE SEQUENCE [LARGE SCALE GENOMIC DNA]</scope>
    <source>
        <strain evidence="2">DSM 17711 / JCM 13418 / NBRC 101707 / SANAE</strain>
    </source>
</reference>
<evidence type="ECO:0000313" key="2">
    <source>
        <dbReference type="Proteomes" id="UP000001882"/>
    </source>
</evidence>